<gene>
    <name evidence="2" type="ORF">PC115_g18728</name>
</gene>
<evidence type="ECO:0000313" key="2">
    <source>
        <dbReference type="EMBL" id="KAG2892678.1"/>
    </source>
</evidence>
<proteinExistence type="predicted"/>
<reference evidence="2" key="1">
    <citation type="submission" date="2018-10" db="EMBL/GenBank/DDBJ databases">
        <title>Effector identification in a new, highly contiguous assembly of the strawberry crown rot pathogen Phytophthora cactorum.</title>
        <authorList>
            <person name="Armitage A.D."/>
            <person name="Nellist C.F."/>
            <person name="Bates H."/>
            <person name="Vickerstaff R.J."/>
            <person name="Harrison R.J."/>
        </authorList>
    </citation>
    <scope>NUCLEOTIDE SEQUENCE</scope>
    <source>
        <strain evidence="2">4032</strain>
    </source>
</reference>
<organism evidence="2 3">
    <name type="scientific">Phytophthora cactorum</name>
    <dbReference type="NCBI Taxonomy" id="29920"/>
    <lineage>
        <taxon>Eukaryota</taxon>
        <taxon>Sar</taxon>
        <taxon>Stramenopiles</taxon>
        <taxon>Oomycota</taxon>
        <taxon>Peronosporomycetes</taxon>
        <taxon>Peronosporales</taxon>
        <taxon>Peronosporaceae</taxon>
        <taxon>Phytophthora</taxon>
    </lineage>
</organism>
<protein>
    <submittedName>
        <fullName evidence="2">Uncharacterized protein</fullName>
    </submittedName>
</protein>
<dbReference type="VEuPathDB" id="FungiDB:PC110_g12764"/>
<dbReference type="Gene3D" id="2.40.70.10">
    <property type="entry name" value="Acid Proteases"/>
    <property type="match status" value="1"/>
</dbReference>
<dbReference type="VEuPathDB" id="FungiDB:PC110_g23149"/>
<dbReference type="InterPro" id="IPR021109">
    <property type="entry name" value="Peptidase_aspartic_dom_sf"/>
</dbReference>
<feature type="region of interest" description="Disordered" evidence="1">
    <location>
        <begin position="200"/>
        <end position="220"/>
    </location>
</feature>
<dbReference type="Proteomes" id="UP000774804">
    <property type="component" value="Unassembled WGS sequence"/>
</dbReference>
<dbReference type="EMBL" id="RCMI01000991">
    <property type="protein sequence ID" value="KAG2892678.1"/>
    <property type="molecule type" value="Genomic_DNA"/>
</dbReference>
<feature type="compositionally biased region" description="Polar residues" evidence="1">
    <location>
        <begin position="201"/>
        <end position="210"/>
    </location>
</feature>
<accession>A0A8T1B0N9</accession>
<name>A0A8T1B0N9_9STRA</name>
<evidence type="ECO:0000313" key="3">
    <source>
        <dbReference type="Proteomes" id="UP000774804"/>
    </source>
</evidence>
<dbReference type="AlphaFoldDB" id="A0A8T1B0N9"/>
<sequence>MLGTRYTVDSDGDVEMSIPQPIFEVIRPQSFQAGSMQRSFTGTVSGNATLRRYVTAALFMARRLKTSWQLSRKPMSSVTDTDIMDSVVERCGTLKNDFVPDLTAMFNKQLKMDLSIDDCDARIFRYFEDFNGIIADNGLRHLIGTDNESEDGYKNRMKTRCRLLVENLQPSVLKAQIVRLIDLEKYKIMMLEGIPSLRYPNENSNGQETLSPPRQTPLRPMPQRRRLRLHGLLAPCRMMAVYTQAEAREKFQEAKEKRSSAIRSKAAKYATPSGSVRINGLIEVAYIPDTGADKSIILQGVVESLHDVHPLLSSTLLSTNMEVVMAVRRRLMCEQEVLLNLELMTIAGPVSIRSVPCLVLSGGGDEVVLGRDVFKGLGIDVEEQLAQLAGPLSLDRDMDEFPAGDSIPDTQDAQEPITTLSQLLDRAVANGLPTEHVDAVEICWNYFQTCGVLQSALTHLRRLCLFGSR</sequence>
<comment type="caution">
    <text evidence="2">The sequence shown here is derived from an EMBL/GenBank/DDBJ whole genome shotgun (WGS) entry which is preliminary data.</text>
</comment>
<evidence type="ECO:0000256" key="1">
    <source>
        <dbReference type="SAM" id="MobiDB-lite"/>
    </source>
</evidence>